<dbReference type="Pfam" id="PF07729">
    <property type="entry name" value="FCD"/>
    <property type="match status" value="1"/>
</dbReference>
<dbReference type="Gene3D" id="1.10.10.10">
    <property type="entry name" value="Winged helix-like DNA-binding domain superfamily/Winged helix DNA-binding domain"/>
    <property type="match status" value="1"/>
</dbReference>
<keyword evidence="3" id="KW-0804">Transcription</keyword>
<dbReference type="InterPro" id="IPR008920">
    <property type="entry name" value="TF_FadR/GntR_C"/>
</dbReference>
<dbReference type="PROSITE" id="PS50949">
    <property type="entry name" value="HTH_GNTR"/>
    <property type="match status" value="1"/>
</dbReference>
<dbReference type="Gene3D" id="1.20.120.530">
    <property type="entry name" value="GntR ligand-binding domain-like"/>
    <property type="match status" value="1"/>
</dbReference>
<dbReference type="SUPFAM" id="SSF46785">
    <property type="entry name" value="Winged helix' DNA-binding domain"/>
    <property type="match status" value="1"/>
</dbReference>
<evidence type="ECO:0000256" key="1">
    <source>
        <dbReference type="ARBA" id="ARBA00023015"/>
    </source>
</evidence>
<dbReference type="PANTHER" id="PTHR43537">
    <property type="entry name" value="TRANSCRIPTIONAL REGULATOR, GNTR FAMILY"/>
    <property type="match status" value="1"/>
</dbReference>
<dbReference type="InterPro" id="IPR011711">
    <property type="entry name" value="GntR_C"/>
</dbReference>
<evidence type="ECO:0000256" key="2">
    <source>
        <dbReference type="ARBA" id="ARBA00023125"/>
    </source>
</evidence>
<dbReference type="PRINTS" id="PR00035">
    <property type="entry name" value="HTHGNTR"/>
</dbReference>
<dbReference type="Pfam" id="PF00392">
    <property type="entry name" value="GntR"/>
    <property type="match status" value="1"/>
</dbReference>
<dbReference type="SMART" id="SM00895">
    <property type="entry name" value="FCD"/>
    <property type="match status" value="1"/>
</dbReference>
<gene>
    <name evidence="6" type="ORF">GCM10009810_19820</name>
</gene>
<evidence type="ECO:0000313" key="7">
    <source>
        <dbReference type="Proteomes" id="UP001501475"/>
    </source>
</evidence>
<keyword evidence="1" id="KW-0805">Transcription regulation</keyword>
<reference evidence="6 7" key="1">
    <citation type="journal article" date="2019" name="Int. J. Syst. Evol. Microbiol.">
        <title>The Global Catalogue of Microorganisms (GCM) 10K type strain sequencing project: providing services to taxonomists for standard genome sequencing and annotation.</title>
        <authorList>
            <consortium name="The Broad Institute Genomics Platform"/>
            <consortium name="The Broad Institute Genome Sequencing Center for Infectious Disease"/>
            <person name="Wu L."/>
            <person name="Ma J."/>
        </authorList>
    </citation>
    <scope>NUCLEOTIDE SEQUENCE [LARGE SCALE GENOMIC DNA]</scope>
    <source>
        <strain evidence="6 7">JCM 15591</strain>
    </source>
</reference>
<dbReference type="PANTHER" id="PTHR43537:SF5">
    <property type="entry name" value="UXU OPERON TRANSCRIPTIONAL REGULATOR"/>
    <property type="match status" value="1"/>
</dbReference>
<dbReference type="InterPro" id="IPR036388">
    <property type="entry name" value="WH-like_DNA-bd_sf"/>
</dbReference>
<sequence length="313" mass="33232">MARPFGLVKTIGGPIAHVNGRTNYFGQWSDLSGSPDRGCCILVAVNDTAAPSTTEHPRAASEPVADPSPAEGVAPGVTSPGVRAFEVVLTWVDERILAGELGVGDHLPAERELARLLDVSRAAVREAIRTLQAQGVVRSSVGAGSAGGTTITAVPSQALSRLLRQHVALANFPLHDVIEVRVALERLSARLAATHASVDDLVAMRDLLDVMGDPGIDRAHFNDCDTAFHVALASAAGNVLARDFTAAIRESMRLPILDRFRTLESWDVVAPVLRRDHEAIYAAVARGDGHAAADLTEEHIRSAWHTLTAGRPT</sequence>
<dbReference type="SMART" id="SM00345">
    <property type="entry name" value="HTH_GNTR"/>
    <property type="match status" value="1"/>
</dbReference>
<evidence type="ECO:0000313" key="6">
    <source>
        <dbReference type="EMBL" id="GAA1760361.1"/>
    </source>
</evidence>
<evidence type="ECO:0000259" key="5">
    <source>
        <dbReference type="PROSITE" id="PS50949"/>
    </source>
</evidence>
<organism evidence="6 7">
    <name type="scientific">Nostocoides vanveenii</name>
    <dbReference type="NCBI Taxonomy" id="330835"/>
    <lineage>
        <taxon>Bacteria</taxon>
        <taxon>Bacillati</taxon>
        <taxon>Actinomycetota</taxon>
        <taxon>Actinomycetes</taxon>
        <taxon>Micrococcales</taxon>
        <taxon>Intrasporangiaceae</taxon>
        <taxon>Nostocoides</taxon>
    </lineage>
</organism>
<dbReference type="InterPro" id="IPR036390">
    <property type="entry name" value="WH_DNA-bd_sf"/>
</dbReference>
<evidence type="ECO:0000256" key="3">
    <source>
        <dbReference type="ARBA" id="ARBA00023163"/>
    </source>
</evidence>
<dbReference type="InterPro" id="IPR000524">
    <property type="entry name" value="Tscrpt_reg_HTH_GntR"/>
</dbReference>
<feature type="region of interest" description="Disordered" evidence="4">
    <location>
        <begin position="51"/>
        <end position="77"/>
    </location>
</feature>
<name>A0ABN2KMI0_9MICO</name>
<comment type="caution">
    <text evidence="6">The sequence shown here is derived from an EMBL/GenBank/DDBJ whole genome shotgun (WGS) entry which is preliminary data.</text>
</comment>
<accession>A0ABN2KMI0</accession>
<dbReference type="EMBL" id="BAAAPN010000046">
    <property type="protein sequence ID" value="GAA1760361.1"/>
    <property type="molecule type" value="Genomic_DNA"/>
</dbReference>
<dbReference type="Proteomes" id="UP001501475">
    <property type="component" value="Unassembled WGS sequence"/>
</dbReference>
<protein>
    <submittedName>
        <fullName evidence="6">FCD domain-containing protein</fullName>
    </submittedName>
</protein>
<proteinExistence type="predicted"/>
<feature type="domain" description="HTH gntR-type" evidence="5">
    <location>
        <begin position="82"/>
        <end position="154"/>
    </location>
</feature>
<keyword evidence="2" id="KW-0238">DNA-binding</keyword>
<evidence type="ECO:0000256" key="4">
    <source>
        <dbReference type="SAM" id="MobiDB-lite"/>
    </source>
</evidence>
<dbReference type="SUPFAM" id="SSF48008">
    <property type="entry name" value="GntR ligand-binding domain-like"/>
    <property type="match status" value="1"/>
</dbReference>
<keyword evidence="7" id="KW-1185">Reference proteome</keyword>
<dbReference type="CDD" id="cd07377">
    <property type="entry name" value="WHTH_GntR"/>
    <property type="match status" value="1"/>
</dbReference>